<dbReference type="HOGENOM" id="CLU_3096256_0_0_12"/>
<proteinExistence type="predicted"/>
<keyword evidence="1" id="KW-0614">Plasmid</keyword>
<accession>W5TC36</accession>
<sequence>MVKFLSEGIGKIVNVALKDIGNADSGTDKKLEMGMVAQKVIIMAQQRLLEQ</sequence>
<evidence type="ECO:0000313" key="1">
    <source>
        <dbReference type="EMBL" id="AHH14796.1"/>
    </source>
</evidence>
<organism evidence="1">
    <name type="scientific">Borrelia hermsii MTW</name>
    <dbReference type="NCBI Taxonomy" id="1313291"/>
    <lineage>
        <taxon>Bacteria</taxon>
        <taxon>Pseudomonadati</taxon>
        <taxon>Spirochaetota</taxon>
        <taxon>Spirochaetia</taxon>
        <taxon>Spirochaetales</taxon>
        <taxon>Borreliaceae</taxon>
        <taxon>Borrelia</taxon>
    </lineage>
</organism>
<geneLocation type="plasmid" evidence="1">
    <name>unnamed</name>
</geneLocation>
<name>W5TC36_BORHE</name>
<dbReference type="EMBL" id="CP005704">
    <property type="protein sequence ID" value="AHH14796.1"/>
    <property type="molecule type" value="Genomic_DNA"/>
</dbReference>
<gene>
    <name evidence="1" type="ORF">BHW_0130600</name>
</gene>
<reference evidence="1" key="1">
    <citation type="submission" date="2013-04" db="EMBL/GenBank/DDBJ databases">
        <title>Comparative Genomics of Relapsing Fever Spirochetes.</title>
        <authorList>
            <person name="Schwan T.G."/>
            <person name="Raffel S.J."/>
            <person name="Porcella S.F."/>
            <person name="Martens C.A."/>
            <person name="Bruno D.P."/>
            <person name="Ricklefs S.M."/>
            <person name="Barbian K.B."/>
        </authorList>
    </citation>
    <scope>NUCLEOTIDE SEQUENCE</scope>
    <source>
        <strain evidence="1">MTW</strain>
        <plasmid evidence="1">unnamed</plasmid>
    </source>
</reference>
<dbReference type="AlphaFoldDB" id="W5TC36"/>
<protein>
    <submittedName>
        <fullName evidence="1">Variable outer membrane protein</fullName>
    </submittedName>
</protein>